<dbReference type="KEGG" id="pms:KNP414_07932"/>
<evidence type="ECO:0000313" key="1">
    <source>
        <dbReference type="EMBL" id="AEI46417.1"/>
    </source>
</evidence>
<dbReference type="Proteomes" id="UP000006620">
    <property type="component" value="Chromosome"/>
</dbReference>
<evidence type="ECO:0000313" key="2">
    <source>
        <dbReference type="Proteomes" id="UP000006620"/>
    </source>
</evidence>
<dbReference type="AlphaFoldDB" id="F8FKP9"/>
<organism evidence="1 2">
    <name type="scientific">Paenibacillus mucilaginosus (strain KNP414)</name>
    <dbReference type="NCBI Taxonomy" id="1036673"/>
    <lineage>
        <taxon>Bacteria</taxon>
        <taxon>Bacillati</taxon>
        <taxon>Bacillota</taxon>
        <taxon>Bacilli</taxon>
        <taxon>Bacillales</taxon>
        <taxon>Paenibacillaceae</taxon>
        <taxon>Paenibacillus</taxon>
    </lineage>
</organism>
<gene>
    <name evidence="1" type="ordered locus">KNP414_07932</name>
</gene>
<proteinExistence type="predicted"/>
<name>F8FKP9_PAEMK</name>
<reference evidence="2" key="1">
    <citation type="submission" date="2011-06" db="EMBL/GenBank/DDBJ databases">
        <title>Complete genome sequence of Paenibacillus mucilaginosus KNP414.</title>
        <authorList>
            <person name="Wang J."/>
            <person name="Hu S."/>
            <person name="Hu X."/>
            <person name="Zhang B."/>
            <person name="Dong D."/>
            <person name="Zhang S."/>
            <person name="Zhao K."/>
            <person name="Wu D."/>
        </authorList>
    </citation>
    <scope>NUCLEOTIDE SEQUENCE [LARGE SCALE GENOMIC DNA]</scope>
    <source>
        <strain evidence="2">KNP414</strain>
    </source>
</reference>
<sequence length="54" mass="6506">MLSCKRVLFHCLPLAFFIKKLLHHIGKTGKFDPIPVVFNSCYIKRFYYYNPFHL</sequence>
<dbReference type="EMBL" id="CP002869">
    <property type="protein sequence ID" value="AEI46417.1"/>
    <property type="molecule type" value="Genomic_DNA"/>
</dbReference>
<reference evidence="1 2" key="2">
    <citation type="journal article" date="2013" name="Genome Announc.">
        <title>Genome Sequence of Growth-Improving Paenibacillus mucilaginosus Strain KNP414.</title>
        <authorList>
            <person name="Lu J.J."/>
            <person name="Wang J.F."/>
            <person name="Hu X.F."/>
        </authorList>
    </citation>
    <scope>NUCLEOTIDE SEQUENCE [LARGE SCALE GENOMIC DNA]</scope>
    <source>
        <strain evidence="1 2">KNP414</strain>
    </source>
</reference>
<dbReference type="HOGENOM" id="CLU_3046105_0_0_9"/>
<protein>
    <submittedName>
        <fullName evidence="1">Uncharacterized protein</fullName>
    </submittedName>
</protein>
<accession>F8FKP9</accession>